<feature type="compositionally biased region" description="Polar residues" evidence="1">
    <location>
        <begin position="86"/>
        <end position="103"/>
    </location>
</feature>
<keyword evidence="3" id="KW-1185">Reference proteome</keyword>
<evidence type="ECO:0000256" key="1">
    <source>
        <dbReference type="SAM" id="MobiDB-lite"/>
    </source>
</evidence>
<gene>
    <name evidence="2 4" type="ORF">LOAG_14934</name>
</gene>
<evidence type="ECO:0000313" key="4">
    <source>
        <dbReference type="WBParaSite" id="EN70_2965"/>
    </source>
</evidence>
<dbReference type="CTD" id="9952419"/>
<feature type="compositionally biased region" description="Basic and acidic residues" evidence="1">
    <location>
        <begin position="104"/>
        <end position="121"/>
    </location>
</feature>
<dbReference type="RefSeq" id="XP_003150475.1">
    <property type="nucleotide sequence ID" value="XM_003150427.1"/>
</dbReference>
<protein>
    <submittedName>
        <fullName evidence="4">Homeobox domain-containing protein</fullName>
    </submittedName>
</protein>
<dbReference type="KEGG" id="loa:LOAG_14934"/>
<feature type="compositionally biased region" description="Polar residues" evidence="1">
    <location>
        <begin position="138"/>
        <end position="147"/>
    </location>
</feature>
<name>A0A1I7VIQ4_LOALO</name>
<evidence type="ECO:0000313" key="2">
    <source>
        <dbReference type="EMBL" id="EFO13594.1"/>
    </source>
</evidence>
<accession>A0A1I7VIQ4</accession>
<sequence>MVEELTRFNFITPVIIARHGLSSPSSPGGMDLDDEILARGPPSTIGACGDVSLVAEFSLTHSPIPLCHSTPIDSSNSGLEIVIHNGNNAVTDTPSPDRGNNSPKDQEKSESHMMEEVRGLDELTSVTVPPDPEVGMSGNAQAGLESSTDAALATNEFTVSGQRYWFRERKPKVDEFGDNGKKVTRVRKAKTHRKKKKRDGNPIKTRPMKRVARPPPEEPETNTTNPVNDQEEDENDENIIHIYI</sequence>
<dbReference type="OrthoDB" id="10339165at2759"/>
<accession>A0A1S0TGP6</accession>
<dbReference type="Proteomes" id="UP000095285">
    <property type="component" value="Unassembled WGS sequence"/>
</dbReference>
<proteinExistence type="predicted"/>
<feature type="compositionally biased region" description="Basic residues" evidence="1">
    <location>
        <begin position="182"/>
        <end position="198"/>
    </location>
</feature>
<evidence type="ECO:0000313" key="3">
    <source>
        <dbReference type="Proteomes" id="UP000095285"/>
    </source>
</evidence>
<dbReference type="EMBL" id="JH712420">
    <property type="protein sequence ID" value="EFO13594.1"/>
    <property type="molecule type" value="Genomic_DNA"/>
</dbReference>
<feature type="region of interest" description="Disordered" evidence="1">
    <location>
        <begin position="86"/>
        <end position="147"/>
    </location>
</feature>
<organism evidence="3 4">
    <name type="scientific">Loa loa</name>
    <name type="common">Eye worm</name>
    <name type="synonym">Filaria loa</name>
    <dbReference type="NCBI Taxonomy" id="7209"/>
    <lineage>
        <taxon>Eukaryota</taxon>
        <taxon>Metazoa</taxon>
        <taxon>Ecdysozoa</taxon>
        <taxon>Nematoda</taxon>
        <taxon>Chromadorea</taxon>
        <taxon>Rhabditida</taxon>
        <taxon>Spirurina</taxon>
        <taxon>Spiruromorpha</taxon>
        <taxon>Filarioidea</taxon>
        <taxon>Onchocercidae</taxon>
        <taxon>Loa</taxon>
    </lineage>
</organism>
<dbReference type="GeneID" id="9952419"/>
<reference evidence="4" key="2">
    <citation type="submission" date="2016-11" db="UniProtKB">
        <authorList>
            <consortium name="WormBaseParasite"/>
        </authorList>
    </citation>
    <scope>IDENTIFICATION</scope>
</reference>
<feature type="region of interest" description="Disordered" evidence="1">
    <location>
        <begin position="174"/>
        <end position="244"/>
    </location>
</feature>
<dbReference type="WBParaSite" id="EN70_2965">
    <property type="protein sequence ID" value="EN70_2965"/>
    <property type="gene ID" value="EN70_2965"/>
</dbReference>
<reference evidence="2 3" key="1">
    <citation type="submission" date="2012-04" db="EMBL/GenBank/DDBJ databases">
        <title>The Genome Sequence of Loa loa.</title>
        <authorList>
            <consortium name="The Broad Institute Genome Sequencing Platform"/>
            <consortium name="Broad Institute Genome Sequencing Center for Infectious Disease"/>
            <person name="Nutman T.B."/>
            <person name="Fink D.L."/>
            <person name="Russ C."/>
            <person name="Young S."/>
            <person name="Zeng Q."/>
            <person name="Gargeya S."/>
            <person name="Alvarado L."/>
            <person name="Berlin A."/>
            <person name="Chapman S.B."/>
            <person name="Chen Z."/>
            <person name="Freedman E."/>
            <person name="Gellesch M."/>
            <person name="Goldberg J."/>
            <person name="Griggs A."/>
            <person name="Gujja S."/>
            <person name="Heilman E.R."/>
            <person name="Heiman D."/>
            <person name="Howarth C."/>
            <person name="Mehta T."/>
            <person name="Neiman D."/>
            <person name="Pearson M."/>
            <person name="Roberts A."/>
            <person name="Saif S."/>
            <person name="Shea T."/>
            <person name="Shenoy N."/>
            <person name="Sisk P."/>
            <person name="Stolte C."/>
            <person name="Sykes S."/>
            <person name="White J."/>
            <person name="Yandava C."/>
            <person name="Haas B."/>
            <person name="Henn M.R."/>
            <person name="Nusbaum C."/>
            <person name="Birren B."/>
        </authorList>
    </citation>
    <scope>NUCLEOTIDE SEQUENCE [LARGE SCALE GENOMIC DNA]</scope>
</reference>
<dbReference type="OMA" id="KSESHMM"/>
<dbReference type="AlphaFoldDB" id="A0A1I7VIQ4"/>